<dbReference type="InterPro" id="IPR000825">
    <property type="entry name" value="SUF_FeS_clus_asmbl_SufBD_core"/>
</dbReference>
<dbReference type="PANTHER" id="PTHR43575">
    <property type="entry name" value="PROTEIN ABCI7, CHLOROPLASTIC"/>
    <property type="match status" value="1"/>
</dbReference>
<feature type="domain" description="SUF system FeS cluster assembly SufBD N-terminal" evidence="3">
    <location>
        <begin position="76"/>
        <end position="140"/>
    </location>
</feature>
<accession>A0A7T9DK69</accession>
<dbReference type="AlphaFoldDB" id="A0A7T9DK69"/>
<evidence type="ECO:0000313" key="4">
    <source>
        <dbReference type="EMBL" id="QQR92771.1"/>
    </source>
</evidence>
<dbReference type="InterPro" id="IPR037284">
    <property type="entry name" value="SUF_FeS_clus_asmbl_SufBD_sf"/>
</dbReference>
<dbReference type="Pfam" id="PF19295">
    <property type="entry name" value="SufBD_N"/>
    <property type="match status" value="1"/>
</dbReference>
<organism evidence="4">
    <name type="scientific">Candidatus Iainarchaeum sp</name>
    <dbReference type="NCBI Taxonomy" id="3101447"/>
    <lineage>
        <taxon>Archaea</taxon>
        <taxon>Candidatus Iainarchaeota</taxon>
        <taxon>Candidatus Iainarchaeia</taxon>
        <taxon>Candidatus Iainarchaeales</taxon>
        <taxon>Candidatus Iainarchaeaceae</taxon>
        <taxon>Candidatus Iainarchaeum</taxon>
    </lineage>
</organism>
<feature type="region of interest" description="Disordered" evidence="1">
    <location>
        <begin position="1"/>
        <end position="25"/>
    </location>
</feature>
<protein>
    <submittedName>
        <fullName evidence="4">SufD family Fe-S cluster assembly protein</fullName>
    </submittedName>
</protein>
<dbReference type="InterPro" id="IPR055346">
    <property type="entry name" value="Fe-S_cluster_assembly_SufBD"/>
</dbReference>
<dbReference type="EMBL" id="CP064981">
    <property type="protein sequence ID" value="QQR92771.1"/>
    <property type="molecule type" value="Genomic_DNA"/>
</dbReference>
<feature type="domain" description="SUF system FeS cluster assembly SufBD core" evidence="2">
    <location>
        <begin position="147"/>
        <end position="377"/>
    </location>
</feature>
<evidence type="ECO:0000259" key="2">
    <source>
        <dbReference type="Pfam" id="PF01458"/>
    </source>
</evidence>
<evidence type="ECO:0000259" key="3">
    <source>
        <dbReference type="Pfam" id="PF19295"/>
    </source>
</evidence>
<feature type="compositionally biased region" description="Polar residues" evidence="1">
    <location>
        <begin position="1"/>
        <end position="23"/>
    </location>
</feature>
<dbReference type="Pfam" id="PF01458">
    <property type="entry name" value="SUFBD_core"/>
    <property type="match status" value="1"/>
</dbReference>
<evidence type="ECO:0000256" key="1">
    <source>
        <dbReference type="SAM" id="MobiDB-lite"/>
    </source>
</evidence>
<gene>
    <name evidence="4" type="ORF">IPJ89_00815</name>
</gene>
<dbReference type="Proteomes" id="UP000596004">
    <property type="component" value="Chromosome"/>
</dbReference>
<reference evidence="4" key="1">
    <citation type="submission" date="2020-11" db="EMBL/GenBank/DDBJ databases">
        <title>Connecting structure to function with the recovery of over 1000 high-quality activated sludge metagenome-assembled genomes encoding full-length rRNA genes using long-read sequencing.</title>
        <authorList>
            <person name="Singleton C.M."/>
            <person name="Petriglieri F."/>
            <person name="Kristensen J.M."/>
            <person name="Kirkegaard R.H."/>
            <person name="Michaelsen T.Y."/>
            <person name="Andersen M.H."/>
            <person name="Karst S.M."/>
            <person name="Dueholm M.S."/>
            <person name="Nielsen P.H."/>
            <person name="Albertsen M."/>
        </authorList>
    </citation>
    <scope>NUCLEOTIDE SEQUENCE</scope>
    <source>
        <strain evidence="4">Fred_18-Q3-R57-64_BAT3C.431</strain>
    </source>
</reference>
<proteinExistence type="predicted"/>
<dbReference type="PANTHER" id="PTHR43575:SF1">
    <property type="entry name" value="PROTEIN ABCI7, CHLOROPLASTIC"/>
    <property type="match status" value="1"/>
</dbReference>
<dbReference type="SUPFAM" id="SSF101960">
    <property type="entry name" value="Stabilizer of iron transporter SufD"/>
    <property type="match status" value="1"/>
</dbReference>
<sequence>MSANAFKSWTSSHSESAGQQLQDPKSWASFRRKAFASFAEKPFPPFKYGLDIRSDVSRLDWEKFFFDATPAKPFMQELGNGAVMCDFATAFREFPEEMDEYLGKQLRLSEKMEALHAAFLSSGVFIYLPAGVQLSKTIHVSSVLEKHSRIGHVLVVAEANSSASILQELKSEFPHLHEPVFDSSVLEIVAKENASIRVGRLQDFSPSNVFHHSIFRADVAANALVHMEWAEFGGEWVKSEYASSLLQSQAASSNVGVVLAAHAQQLDVHQAVRHVSPHTRSELLMRGCLDESAKCIYNGLIRMEKEAVVSQGKQACDLLLLSPLAEADPVPSLEILNSDVKCSHAATVGRLDKEKLFYIASRGVSEEVARSMVIAGFYENILAHFSMPELKAKCQSLLEGRLKLNTHTFETIERDSTQGVNA</sequence>
<name>A0A7T9DK69_9ARCH</name>
<dbReference type="GO" id="GO:0016226">
    <property type="term" value="P:iron-sulfur cluster assembly"/>
    <property type="evidence" value="ECO:0007669"/>
    <property type="project" value="InterPro"/>
</dbReference>
<dbReference type="InterPro" id="IPR045595">
    <property type="entry name" value="SufBD_N"/>
</dbReference>